<dbReference type="CDD" id="cd14112">
    <property type="entry name" value="STKc_Unc-89_rpt2"/>
    <property type="match status" value="1"/>
</dbReference>
<dbReference type="GO" id="GO:0005524">
    <property type="term" value="F:ATP binding"/>
    <property type="evidence" value="ECO:0007669"/>
    <property type="project" value="UniProtKB-KW"/>
</dbReference>
<dbReference type="Gene3D" id="1.10.510.10">
    <property type="entry name" value="Transferase(Phosphotransferase) domain 1"/>
    <property type="match status" value="2"/>
</dbReference>
<feature type="domain" description="Ig-like" evidence="13">
    <location>
        <begin position="2229"/>
        <end position="2314"/>
    </location>
</feature>
<dbReference type="SUPFAM" id="SSF50044">
    <property type="entry name" value="SH3-domain"/>
    <property type="match status" value="1"/>
</dbReference>
<dbReference type="SMART" id="SM00060">
    <property type="entry name" value="FN3"/>
    <property type="match status" value="2"/>
</dbReference>
<feature type="domain" description="SH3" evidence="10">
    <location>
        <begin position="3"/>
        <end position="71"/>
    </location>
</feature>
<evidence type="ECO:0000256" key="2">
    <source>
        <dbReference type="ARBA" id="ARBA00006692"/>
    </source>
</evidence>
<dbReference type="PROSITE" id="PS50011">
    <property type="entry name" value="PROTEIN_KINASE_DOM"/>
    <property type="match status" value="2"/>
</dbReference>
<dbReference type="SUPFAM" id="SSF56112">
    <property type="entry name" value="Protein kinase-like (PK-like)"/>
    <property type="match status" value="2"/>
</dbReference>
<feature type="region of interest" description="Disordered" evidence="9">
    <location>
        <begin position="691"/>
        <end position="710"/>
    </location>
</feature>
<feature type="region of interest" description="Disordered" evidence="9">
    <location>
        <begin position="466"/>
        <end position="548"/>
    </location>
</feature>
<dbReference type="InterPro" id="IPR036179">
    <property type="entry name" value="Ig-like_dom_sf"/>
</dbReference>
<dbReference type="Pfam" id="PF00621">
    <property type="entry name" value="RhoGEF"/>
    <property type="match status" value="1"/>
</dbReference>
<feature type="compositionally biased region" description="Basic and acidic residues" evidence="9">
    <location>
        <begin position="931"/>
        <end position="944"/>
    </location>
</feature>
<dbReference type="Gene3D" id="2.30.30.40">
    <property type="entry name" value="SH3 Domains"/>
    <property type="match status" value="1"/>
</dbReference>
<dbReference type="Gene3D" id="2.30.29.30">
    <property type="entry name" value="Pleckstrin-homology domain (PH domain)/Phosphotyrosine-binding domain (PTB)"/>
    <property type="match status" value="1"/>
</dbReference>
<feature type="domain" description="Ig-like" evidence="13">
    <location>
        <begin position="2327"/>
        <end position="2418"/>
    </location>
</feature>
<evidence type="ECO:0000313" key="15">
    <source>
        <dbReference type="Proteomes" id="UP001652628"/>
    </source>
</evidence>
<feature type="domain" description="Ig-like" evidence="13">
    <location>
        <begin position="3663"/>
        <end position="3747"/>
    </location>
</feature>
<evidence type="ECO:0000256" key="3">
    <source>
        <dbReference type="ARBA" id="ARBA00022443"/>
    </source>
</evidence>
<dbReference type="InterPro" id="IPR011993">
    <property type="entry name" value="PH-like_dom_sf"/>
</dbReference>
<feature type="domain" description="Ig-like" evidence="13">
    <location>
        <begin position="1161"/>
        <end position="1307"/>
    </location>
</feature>
<feature type="domain" description="Ig-like" evidence="13">
    <location>
        <begin position="1026"/>
        <end position="1112"/>
    </location>
</feature>
<dbReference type="GO" id="GO:0007525">
    <property type="term" value="P:somatic muscle development"/>
    <property type="evidence" value="ECO:0007669"/>
    <property type="project" value="UniProtKB-ARBA"/>
</dbReference>
<dbReference type="InterPro" id="IPR000719">
    <property type="entry name" value="Prot_kinase_dom"/>
</dbReference>
<feature type="domain" description="Ig-like" evidence="13">
    <location>
        <begin position="2725"/>
        <end position="2801"/>
    </location>
</feature>
<feature type="domain" description="Ig-like" evidence="13">
    <location>
        <begin position="1322"/>
        <end position="1409"/>
    </location>
</feature>
<dbReference type="SUPFAM" id="SSF50729">
    <property type="entry name" value="PH domain-like"/>
    <property type="match status" value="1"/>
</dbReference>
<dbReference type="GO" id="GO:0031430">
    <property type="term" value="C:M band"/>
    <property type="evidence" value="ECO:0007669"/>
    <property type="project" value="UniProtKB-SubCell"/>
</dbReference>
<dbReference type="Pfam" id="PF07679">
    <property type="entry name" value="I-set"/>
    <property type="match status" value="20"/>
</dbReference>
<feature type="domain" description="Protein kinase" evidence="12">
    <location>
        <begin position="3906"/>
        <end position="4160"/>
    </location>
</feature>
<protein>
    <submittedName>
        <fullName evidence="16">Obscurin isoform X1</fullName>
    </submittedName>
</protein>
<feature type="region of interest" description="Disordered" evidence="9">
    <location>
        <begin position="733"/>
        <end position="752"/>
    </location>
</feature>
<dbReference type="InterPro" id="IPR000219">
    <property type="entry name" value="DH_dom"/>
</dbReference>
<reference evidence="16" key="1">
    <citation type="submission" date="2025-08" db="UniProtKB">
        <authorList>
            <consortium name="RefSeq"/>
        </authorList>
    </citation>
    <scope>IDENTIFICATION</scope>
</reference>
<feature type="domain" description="Ig-like" evidence="13">
    <location>
        <begin position="1608"/>
        <end position="1698"/>
    </location>
</feature>
<dbReference type="InterPro" id="IPR001452">
    <property type="entry name" value="SH3_domain"/>
</dbReference>
<feature type="domain" description="Ig-like" evidence="13">
    <location>
        <begin position="2528"/>
        <end position="2618"/>
    </location>
</feature>
<feature type="domain" description="Ig-like" evidence="13">
    <location>
        <begin position="2122"/>
        <end position="2223"/>
    </location>
</feature>
<evidence type="ECO:0000259" key="12">
    <source>
        <dbReference type="PROSITE" id="PS50011"/>
    </source>
</evidence>
<dbReference type="InterPro" id="IPR007110">
    <property type="entry name" value="Ig-like_dom"/>
</dbReference>
<feature type="domain" description="Ig-like" evidence="13">
    <location>
        <begin position="2027"/>
        <end position="2116"/>
    </location>
</feature>
<feature type="domain" description="Ig-like" evidence="13">
    <location>
        <begin position="1703"/>
        <end position="1794"/>
    </location>
</feature>
<evidence type="ECO:0000256" key="5">
    <source>
        <dbReference type="ARBA" id="ARBA00022737"/>
    </source>
</evidence>
<comment type="similarity">
    <text evidence="2">Belongs to the protein kinase superfamily. CAMK Ser/Thr protein kinase family.</text>
</comment>
<dbReference type="Gene3D" id="2.60.40.10">
    <property type="entry name" value="Immunoglobulins"/>
    <property type="match status" value="23"/>
</dbReference>
<feature type="compositionally biased region" description="Polar residues" evidence="9">
    <location>
        <begin position="945"/>
        <end position="957"/>
    </location>
</feature>
<dbReference type="SUPFAM" id="SSF49265">
    <property type="entry name" value="Fibronectin type III"/>
    <property type="match status" value="2"/>
</dbReference>
<dbReference type="PANTHER" id="PTHR47633:SF3">
    <property type="entry name" value="STRIATED MUSCLE PREFERENTIALLY EXPRESSED PROTEIN KINASE"/>
    <property type="match status" value="1"/>
</dbReference>
<evidence type="ECO:0000259" key="14">
    <source>
        <dbReference type="PROSITE" id="PS50853"/>
    </source>
</evidence>
<dbReference type="InterPro" id="IPR036116">
    <property type="entry name" value="FN3_sf"/>
</dbReference>
<evidence type="ECO:0000259" key="13">
    <source>
        <dbReference type="PROSITE" id="PS50835"/>
    </source>
</evidence>
<dbReference type="InterPro" id="IPR036028">
    <property type="entry name" value="SH3-like_dom_sf"/>
</dbReference>
<dbReference type="GO" id="GO:0045214">
    <property type="term" value="P:sarcomere organization"/>
    <property type="evidence" value="ECO:0007669"/>
    <property type="project" value="UniProtKB-ARBA"/>
</dbReference>
<keyword evidence="5" id="KW-0677">Repeat</keyword>
<dbReference type="InterPro" id="IPR003598">
    <property type="entry name" value="Ig_sub2"/>
</dbReference>
<dbReference type="InterPro" id="IPR055251">
    <property type="entry name" value="SOS1_NGEF_PH"/>
</dbReference>
<feature type="domain" description="Fibronectin type-III" evidence="14">
    <location>
        <begin position="3759"/>
        <end position="3852"/>
    </location>
</feature>
<feature type="domain" description="Protein kinase" evidence="12">
    <location>
        <begin position="3195"/>
        <end position="3449"/>
    </location>
</feature>
<proteinExistence type="inferred from homology"/>
<evidence type="ECO:0000256" key="9">
    <source>
        <dbReference type="SAM" id="MobiDB-lite"/>
    </source>
</evidence>
<dbReference type="InterPro" id="IPR013098">
    <property type="entry name" value="Ig_I-set"/>
</dbReference>
<keyword evidence="15" id="KW-1185">Reference proteome</keyword>
<feature type="domain" description="DH" evidence="11">
    <location>
        <begin position="86"/>
        <end position="264"/>
    </location>
</feature>
<dbReference type="PROSITE" id="PS50010">
    <property type="entry name" value="DH_2"/>
    <property type="match status" value="1"/>
</dbReference>
<evidence type="ECO:0000256" key="4">
    <source>
        <dbReference type="ARBA" id="ARBA00022490"/>
    </source>
</evidence>
<keyword evidence="7" id="KW-0393">Immunoglobulin domain</keyword>
<feature type="region of interest" description="Disordered" evidence="9">
    <location>
        <begin position="928"/>
        <end position="1019"/>
    </location>
</feature>
<evidence type="ECO:0000259" key="10">
    <source>
        <dbReference type="PROSITE" id="PS50002"/>
    </source>
</evidence>
<dbReference type="SUPFAM" id="SSF48726">
    <property type="entry name" value="Immunoglobulin"/>
    <property type="match status" value="21"/>
</dbReference>
<dbReference type="PANTHER" id="PTHR47633">
    <property type="entry name" value="IMMUNOGLOBULIN"/>
    <property type="match status" value="1"/>
</dbReference>
<accession>A0AB39Z5G0</accession>
<feature type="domain" description="Ig-like" evidence="13">
    <location>
        <begin position="1824"/>
        <end position="1915"/>
    </location>
</feature>
<keyword evidence="4" id="KW-0963">Cytoplasm</keyword>
<evidence type="ECO:0000256" key="1">
    <source>
        <dbReference type="ARBA" id="ARBA00004496"/>
    </source>
</evidence>
<feature type="domain" description="Ig-like" evidence="13">
    <location>
        <begin position="2424"/>
        <end position="2514"/>
    </location>
</feature>
<evidence type="ECO:0000256" key="8">
    <source>
        <dbReference type="PROSITE-ProRule" id="PRU00192"/>
    </source>
</evidence>
<feature type="domain" description="Ig-like" evidence="13">
    <location>
        <begin position="2623"/>
        <end position="2707"/>
    </location>
</feature>
<dbReference type="PROSITE" id="PS50835">
    <property type="entry name" value="IG_LIKE"/>
    <property type="match status" value="16"/>
</dbReference>
<evidence type="ECO:0000256" key="6">
    <source>
        <dbReference type="ARBA" id="ARBA00023157"/>
    </source>
</evidence>
<evidence type="ECO:0000313" key="16">
    <source>
        <dbReference type="RefSeq" id="XP_016928759.3"/>
    </source>
</evidence>
<dbReference type="Pfam" id="PF13927">
    <property type="entry name" value="Ig_3"/>
    <property type="match status" value="1"/>
</dbReference>
<dbReference type="GO" id="GO:0008104">
    <property type="term" value="P:intracellular protein localization"/>
    <property type="evidence" value="ECO:0007669"/>
    <property type="project" value="UniProtKB-ARBA"/>
</dbReference>
<dbReference type="CDD" id="cd00160">
    <property type="entry name" value="RhoGEF"/>
    <property type="match status" value="1"/>
</dbReference>
<dbReference type="SMART" id="SM00325">
    <property type="entry name" value="RhoGEF"/>
    <property type="match status" value="1"/>
</dbReference>
<dbReference type="InterPro" id="IPR003961">
    <property type="entry name" value="FN3_dom"/>
</dbReference>
<evidence type="ECO:0000256" key="7">
    <source>
        <dbReference type="ARBA" id="ARBA00023319"/>
    </source>
</evidence>
<dbReference type="SMART" id="SM00408">
    <property type="entry name" value="IGc2"/>
    <property type="match status" value="18"/>
</dbReference>
<name>A0AB39Z5G0_DROSZ</name>
<feature type="compositionally biased region" description="Basic and acidic residues" evidence="9">
    <location>
        <begin position="959"/>
        <end position="971"/>
    </location>
</feature>
<dbReference type="GO" id="GO:0019899">
    <property type="term" value="F:enzyme binding"/>
    <property type="evidence" value="ECO:0007669"/>
    <property type="project" value="UniProtKB-ARBA"/>
</dbReference>
<keyword evidence="6" id="KW-1015">Disulfide bond</keyword>
<dbReference type="CDD" id="cd14109">
    <property type="entry name" value="PK_Unc-89_rpt1"/>
    <property type="match status" value="1"/>
</dbReference>
<dbReference type="InterPro" id="IPR035899">
    <property type="entry name" value="DBL_dom_sf"/>
</dbReference>
<dbReference type="InterPro" id="IPR011009">
    <property type="entry name" value="Kinase-like_dom_sf"/>
</dbReference>
<feature type="compositionally biased region" description="Low complexity" evidence="9">
    <location>
        <begin position="996"/>
        <end position="1005"/>
    </location>
</feature>
<dbReference type="GO" id="GO:0005085">
    <property type="term" value="F:guanyl-nucleotide exchange factor activity"/>
    <property type="evidence" value="ECO:0007669"/>
    <property type="project" value="InterPro"/>
</dbReference>
<dbReference type="CDD" id="cd13325">
    <property type="entry name" value="PH_unc89"/>
    <property type="match status" value="1"/>
</dbReference>
<dbReference type="RefSeq" id="XP_016928759.3">
    <property type="nucleotide sequence ID" value="XM_017073270.4"/>
</dbReference>
<dbReference type="CDD" id="cd00096">
    <property type="entry name" value="Ig"/>
    <property type="match status" value="1"/>
</dbReference>
<comment type="subcellular location">
    <subcellularLocation>
        <location evidence="1">Cytoplasm</location>
    </subcellularLocation>
</comment>
<dbReference type="Pfam" id="PF00041">
    <property type="entry name" value="fn3"/>
    <property type="match status" value="2"/>
</dbReference>
<organism evidence="15 16">
    <name type="scientific">Drosophila suzukii</name>
    <name type="common">Spotted-wing drosophila fruit fly</name>
    <dbReference type="NCBI Taxonomy" id="28584"/>
    <lineage>
        <taxon>Eukaryota</taxon>
        <taxon>Metazoa</taxon>
        <taxon>Ecdysozoa</taxon>
        <taxon>Arthropoda</taxon>
        <taxon>Hexapoda</taxon>
        <taxon>Insecta</taxon>
        <taxon>Pterygota</taxon>
        <taxon>Neoptera</taxon>
        <taxon>Endopterygota</taxon>
        <taxon>Diptera</taxon>
        <taxon>Brachycera</taxon>
        <taxon>Muscomorpha</taxon>
        <taxon>Ephydroidea</taxon>
        <taxon>Drosophilidae</taxon>
        <taxon>Drosophila</taxon>
        <taxon>Sophophora</taxon>
    </lineage>
</organism>
<dbReference type="Gene3D" id="1.20.900.10">
    <property type="entry name" value="Dbl homology (DH) domain"/>
    <property type="match status" value="1"/>
</dbReference>
<dbReference type="Gene3D" id="3.30.200.20">
    <property type="entry name" value="Phosphorylase Kinase, domain 1"/>
    <property type="match status" value="1"/>
</dbReference>
<dbReference type="Proteomes" id="UP001652628">
    <property type="component" value="Chromosome 2R"/>
</dbReference>
<keyword evidence="3 8" id="KW-0728">SH3 domain</keyword>
<dbReference type="PROSITE" id="PS50853">
    <property type="entry name" value="FN3"/>
    <property type="match status" value="2"/>
</dbReference>
<dbReference type="InterPro" id="IPR003599">
    <property type="entry name" value="Ig_sub"/>
</dbReference>
<feature type="compositionally biased region" description="Basic and acidic residues" evidence="9">
    <location>
        <begin position="981"/>
        <end position="995"/>
    </location>
</feature>
<feature type="compositionally biased region" description="Low complexity" evidence="9">
    <location>
        <begin position="467"/>
        <end position="493"/>
    </location>
</feature>
<sequence length="4227" mass="477035">MDAVADIVFVSRDYQAQTMATDEISVSRGDLVELISSKASEKSRCFVRMFDSGDSPKEGWVPIDILEFNPTMSSSNGKESGDAEFRKLTILRELVETEEEFSRDLLHVVEKYIKGIDKPVVPRSVRDNKDIIFCNFLQIAEFHNNVLKEGLKCYSNQPNMVAKTFLRLERDFDKHVVYCQNEPLAQDYLTSSPDAKKYFQELSKQLGDDKSLSEHLKLPIQRINDYQLLFKDFIKYSLSLKENVKDLERALELMLSVPSRAYDNRFLSSIEGCRGNIYKLGRLLLHDWCNVIDKEGKSHDRYCFLFKSRILVTKVRKISENRSVFILQNIVKLPLCNIEHRADEKQIQLSLKTPEASSFLPIIIKPHGPESSHLTWFNEISSHINQDVTLQEHNADDLKVDQSQIASESELILHLPQRAEAHDPNLSVRPSDVAENYFLSKETKERLQHEQQELLKLEQEAIEQYKKQQSSKTSSSTKTESVQISSSQVTTSSEVRKEVPAKVVSPPPPPQAKVKEVTPVKVATPPPPPKEITPVKVATPPPQPKVVTSPVKEIAPQPQVVASPAKEVAPPQPEPVRVSPPLKEVQKVEPSPASHSKEVEAQVSAVRLQESLTETRSTVIESSQSSQFQEEILVAEEISLAGKQAEDPQREPSPYSIPMIQVYRPVESDNSVVVTKHKPIELKDIVGYSESLRDGDTAPPGGSQGQGRQQGYTANITDHASLTIWNNRLANIAGDRGGNNQHLQQSGPPPPPIPPNFTRMPGFFQPLPLIAYETTIEILIVKARPPSPPPPPPLTIKRVLVHTESLEQKTQNFFEGIYDAASSDTSLRNAKQKIRSIKNTVLKSKDSTNYAQDTVQKAKARDFLHIFTPPVKKRPIYEIVEEPVNIFELEGEYTESIADDFREPSADFEARGQSVGGMDDYYSGYSRASTRRYESKSRDYDRGTSYDSTVERSQYGISSRRDRSSVDKVEARSSLLATGRTESRAASRAESRAESRASYSVAESRAGIRSSSRLQEDRPLRSVDKPVVVKMLKSVQVDPGETAHFEIQFKDQPGLVTWLKDNKPLEDRLADRITQTAAPMNSYRLDIKNCSETDAGTYTIRAQSASETTTVSAQLAVGQAPGHDETKTNTEPAFLVSLKGAEMIENTLFRFMIKIKGDPKPRVKFYKDEKEILETNDRIQIIRDKDYLGFYELVIADVQKTDSGTYSCKATNKFGEASCEAIATTVEDRNPFGALSGQILPAGEKPVFQWKRNGEEFDPEERFKVLFGEDEDSLALVFQHVKPEDAGIYTCVAQTSTGNISCSAELSVQGAIQTLNREPEKPTLVIEHREANASIGGSAILELQCKGFPKPAVQWKHDGEVIQVDDRHKFMYEDEESMSLVIKNVDTVDAGEYTIEAINELGQDEASISLVVKAPPKIKKVTDITCSAGETIKMEIEVEGFPQPTVQVTNNGKDVTAESNVKISSSSIGKSLEKVVVEVKEIKLSQAGNYSIKATNDLSQTSEYWSCTVKSKPVVVKHFESEYIHGEKEHVQMTVRIDAYPEAKLTWYHDETEIKTTDAKYTVSSDGNAYTLKITGATRVDAGKYTVKATNEHGSDTSSTQLLIKCTPEFTHKLKNITVAEGDSNVELVVGVDAYPRPHVKWYIDGIEIDEKRNDFRHVEEGNDFKLIMNQVATNMQGNYTCKIMNDYGKLEDNCVVTVNCKPKVKRGLKNLEVQEGKSFTLEVEVYSEPEAKIKWFKDGHEIYEDARIKISRDTQRIENYYLTLNLARTEDAGTYEMKATNFIGETTSTCKVAVLTSDALSLGQTVTKTMIATTEEPEEGAIPEIVHVDVFQQHSYESVPLKYEVIATGIPKPEAIWYHDGKPITPDKHTAITVDGDHYKLEVESLDLVDAGEYKVVVQNKCGEKSHQGDLSLSGIAEYRKPILTQGPGLKDIKVNKGDKVSEAVVFTADPAPEIVLLKDGQPVKESNNLKLKVEKKDAENGLVQYTCTLNILEAEIKDSGRYELKVKNKYGELATSGWIDVLAKPEISGLNDTKCLPGDTICFEALVQANPKPKVSWTRGNENLCNHENCEVIADVDADKYRLVFQSVSPSEDGKYTITATNSEGRATVDFNLAVLVEKPTFIVQPESQSIHDFRPVSTKVLVHGVPLPTIEWLKDDKPINYEAVNKPSKDKLYGKEDTKKGTDQIESVFDIKTFRENDVGAYTCVATNEIGVTKAPFKLALLALAPSFVKKLDNALDVLQGEPLVLECCVDGSPLPTVQWLKDGDEVKPSESVKISTNPDGLVRLEINHCEPNDSGAYKLIISNPHGEKVALCAVAVKPEEVQPKFLKPITGQTVVVGEPLKLEAQVTGFPAPEVKWYKDGMLLRPSPEINFINSPNGQIGLIIDSAQPLDAGVYKCLIANKGGEIEGVSKVEIVPKESKPVFVAELQDASSIEGFPVKMDIKVIGNPKPKLQWFHNGHEIQPDPSHVAIVENPDKSTSLIIEKTVPGDSGLYEVIAQNPEGSTASKAKLYVAPKADETATEEAPQFVSALRDVNADEGQELVLSAPFISNPMPEVIWSKDGVTLTPNERLLMTCDGKHIGLTIKPAEAADSGNYTCLLANPLGEDSSACNANVRKVYKPPVFTQKISDQQQVFGNNAKIPVTVSGVPYPDLVWYFQDKPIPKSDKYTIKNDGDHHMLIVNNCEKADQGVYKCIASNREGKDITQGRLDIVNEIKKHSRSEPPVFLKKIGDCDIYEGMIAKFTACATGYPEPEVEWFKNDQKLFPSDRFLIDIEPNGLLRLTIKNVTENDVGRYSCRIFNPYGDDICHAELFYDSLDSQQKPLEDQYTDFKKYKKSGAPPPLSEGPIISRMTDRGLLLSWNPSVPLTPRYPITYQIEMMDLPEGDWRTLRTGVRSCACDIRNLEPFRDYRFRVRVENKFGVSDPSPYTQTYRQKLVPDPPKTYTYLPPGTDFRPETSPYFPKDFDIERPPHDGLAQAPQFLLREQDISYGVKDHNTELMWFVYGYPKPKMTYYFDDMIIESGGRFDQSYTRNGQATLFINKMLDRDVGWYEAVATNEHGEARQRVRLEIAEHPRFLKRPDETFIMARKNGRIEAKLVGIPLPEVHWFKDWKPIADSSRIKISSYDPDIYVLSIHDSIIKDGGLYSISARNIAGSISTSVTVHIEENEDQYIYKTYGRHPYVRSKQLRYQDKYDIGDELGRGTQGITYHAVERSSGDNYAAKIMYGRPELRPFMMNELEMMNTFNHKNLIRPYDAYDTDRSVTLIMELAAGGELVRDNLLRRDYYTERDIAHYIRQTLWGLEHMHEMGVGHMGLTIKDLLISVVGGDLIKVSDFGLSRKINRHNLSTLDYGMPEFVSPEVVNKEGVNFSHDMWTVGLITYVLLGGHNPFLGIDDRETLTKIREGRWDFKDEIWTHISDDGRDFISRLLLYSPEERMDVKTALKHPWFFMLDRQVYDHDYQIGTDRLRNYYDHFRDWYANASCKNYFRRRRLSGCFQHPSKMVYPPGHVYTPENTPEPLPEPRIRAKREEVVSKYLHPDYELGLIQSESHYQYGPDTYLLQLRDVNFPVRLREYMKVAHRRSPSFALNDSVDWSLPVIRERRRFTDIMDEEIDDERTRSRISMYAANESYSIRRLRTELGPRLDEYTEADAMIETQREGYPPFFREKPQTIAITENQPSHIHCFAVGDPKPCVQWFKNDMVLSESKRIKISVDEDGRSILRFEPALHFDVGVYKVVARNKVGQTVARCRIVVATLPDAPDSPEISANSGTEILLRWKQPRDDGHSTVLCYSLQYKLSNCDAWTTVADNIDHEFYLLHDLQPNTSYQFRLASKNRIGWSEMGIPVSASTVGGDAPKIHITKAMKHLQQLTENGHQVVPEEERVHTDYHCEREPPNWVTDSSVSDKYSFISEIARGEFSTIVKGIQKSTDTVVVAKILEVTDENEDNVVAEFDNFKTLRHERIPALFSAYKPLNVPIAIFVMEKLQGADVLTYFSSRHEYSEQMVATVVTQLLDALQYLHWRGYCHLNIQPDNVVMASVRSIQVKLVDFGSAKKVNKLGMKVTPCGSLDFQPPEMVNDEPIFPQSDIWSLGALTYLLLSGCSPFRGADEYETKQNISFVRYRFENLFKEVTPEATRFIMLLFKRHPTKRPYTEDCLEHRWLMSSDYMVRKRERAIFLGSRLKTFCDEYHDLKNASATSSKVLNTVAGGPTPTQLLRSNSIQEELLTTF</sequence>
<dbReference type="Pfam" id="PF00069">
    <property type="entry name" value="Pkinase"/>
    <property type="match status" value="2"/>
</dbReference>
<dbReference type="SUPFAM" id="SSF48065">
    <property type="entry name" value="DBL homology domain (DH-domain)"/>
    <property type="match status" value="1"/>
</dbReference>
<dbReference type="Pfam" id="PF22697">
    <property type="entry name" value="SOS1_NGEF_PH"/>
    <property type="match status" value="1"/>
</dbReference>
<evidence type="ECO:0000259" key="11">
    <source>
        <dbReference type="PROSITE" id="PS50010"/>
    </source>
</evidence>
<gene>
    <name evidence="16" type="primary">Obsc</name>
</gene>
<dbReference type="PROSITE" id="PS50002">
    <property type="entry name" value="SH3"/>
    <property type="match status" value="1"/>
</dbReference>
<feature type="domain" description="Fibronectin type-III" evidence="14">
    <location>
        <begin position="2841"/>
        <end position="2942"/>
    </location>
</feature>
<feature type="domain" description="Ig-like" evidence="13">
    <location>
        <begin position="1513"/>
        <end position="1603"/>
    </location>
</feature>
<dbReference type="CDD" id="cd00063">
    <property type="entry name" value="FN3"/>
    <property type="match status" value="2"/>
</dbReference>
<dbReference type="GO" id="GO:0004672">
    <property type="term" value="F:protein kinase activity"/>
    <property type="evidence" value="ECO:0007669"/>
    <property type="project" value="InterPro"/>
</dbReference>
<dbReference type="InterPro" id="IPR013783">
    <property type="entry name" value="Ig-like_fold"/>
</dbReference>
<dbReference type="SMART" id="SM00409">
    <property type="entry name" value="IG"/>
    <property type="match status" value="20"/>
</dbReference>
<dbReference type="GeneID" id="108009162"/>